<reference evidence="3" key="1">
    <citation type="submission" date="2016-02" db="EMBL/GenBank/DDBJ databases">
        <title>Draft genome sequence of Microdochium bolleyi, a fungal endophyte of beachgrass.</title>
        <authorList>
            <consortium name="DOE Joint Genome Institute"/>
            <person name="David A.S."/>
            <person name="May G."/>
            <person name="Haridas S."/>
            <person name="Lim J."/>
            <person name="Wang M."/>
            <person name="Labutti K."/>
            <person name="Lipzen A."/>
            <person name="Barry K."/>
            <person name="Grigoriev I.V."/>
        </authorList>
    </citation>
    <scope>NUCLEOTIDE SEQUENCE [LARGE SCALE GENOMIC DNA]</scope>
    <source>
        <strain evidence="3">J235TASD1</strain>
    </source>
</reference>
<protein>
    <recommendedName>
        <fullName evidence="4">Transmembrane protein</fullName>
    </recommendedName>
</protein>
<evidence type="ECO:0000256" key="1">
    <source>
        <dbReference type="SAM" id="Phobius"/>
    </source>
</evidence>
<dbReference type="EMBL" id="KQ964277">
    <property type="protein sequence ID" value="KXJ85650.1"/>
    <property type="molecule type" value="Genomic_DNA"/>
</dbReference>
<name>A0A136IL12_9PEZI</name>
<gene>
    <name evidence="2" type="ORF">Micbo1qcDRAFT_180630</name>
</gene>
<evidence type="ECO:0000313" key="2">
    <source>
        <dbReference type="EMBL" id="KXJ85650.1"/>
    </source>
</evidence>
<proteinExistence type="predicted"/>
<sequence length="201" mass="23142">MDMHAPLLPRHAELPLSDPSLLPEVSRESYLELAELLESAPPSLLYHGNELANKRRVALGFARNVLMIAKITALRRLFARLDQLEQDAIVQPLRALRIAHQMSTWDEPENRRVFTSDEAYSRFLTTGMETFAQVDNVLKEIKLICGNLQEEHQRNLRARTELIAARTFKTCFWVFFICNVAWVCFVVYTVLYASAHKRGDI</sequence>
<organism evidence="2 3">
    <name type="scientific">Microdochium bolleyi</name>
    <dbReference type="NCBI Taxonomy" id="196109"/>
    <lineage>
        <taxon>Eukaryota</taxon>
        <taxon>Fungi</taxon>
        <taxon>Dikarya</taxon>
        <taxon>Ascomycota</taxon>
        <taxon>Pezizomycotina</taxon>
        <taxon>Sordariomycetes</taxon>
        <taxon>Xylariomycetidae</taxon>
        <taxon>Xylariales</taxon>
        <taxon>Microdochiaceae</taxon>
        <taxon>Microdochium</taxon>
    </lineage>
</organism>
<feature type="transmembrane region" description="Helical" evidence="1">
    <location>
        <begin position="172"/>
        <end position="193"/>
    </location>
</feature>
<keyword evidence="1" id="KW-0472">Membrane</keyword>
<evidence type="ECO:0008006" key="4">
    <source>
        <dbReference type="Google" id="ProtNLM"/>
    </source>
</evidence>
<evidence type="ECO:0000313" key="3">
    <source>
        <dbReference type="Proteomes" id="UP000070501"/>
    </source>
</evidence>
<dbReference type="Proteomes" id="UP000070501">
    <property type="component" value="Unassembled WGS sequence"/>
</dbReference>
<keyword evidence="1" id="KW-1133">Transmembrane helix</keyword>
<accession>A0A136IL12</accession>
<dbReference type="AlphaFoldDB" id="A0A136IL12"/>
<keyword evidence="3" id="KW-1185">Reference proteome</keyword>
<keyword evidence="1" id="KW-0812">Transmembrane</keyword>
<dbReference type="InParanoid" id="A0A136IL12"/>